<comment type="caution">
    <text evidence="2">The sequence shown here is derived from an EMBL/GenBank/DDBJ whole genome shotgun (WGS) entry which is preliminary data.</text>
</comment>
<dbReference type="PANTHER" id="PTHR34293">
    <property type="entry name" value="HTH-TYPE TRANSCRIPTIONAL REGULATOR TRMBL2"/>
    <property type="match status" value="1"/>
</dbReference>
<proteinExistence type="predicted"/>
<dbReference type="AlphaFoldDB" id="A0A833E9K5"/>
<dbReference type="Proteomes" id="UP000608579">
    <property type="component" value="Unassembled WGS sequence"/>
</dbReference>
<name>A0A833E9K5_CALS0</name>
<dbReference type="EMBL" id="DQVM01000032">
    <property type="protein sequence ID" value="HIQ29264.1"/>
    <property type="molecule type" value="Genomic_DNA"/>
</dbReference>
<dbReference type="InterPro" id="IPR051797">
    <property type="entry name" value="TrmB-like"/>
</dbReference>
<protein>
    <submittedName>
        <fullName evidence="2">TrmB family transcriptional regulator</fullName>
    </submittedName>
</protein>
<dbReference type="InterPro" id="IPR002831">
    <property type="entry name" value="Tscrpt_reg_TrmB_N"/>
</dbReference>
<gene>
    <name evidence="2" type="ORF">EYH45_01725</name>
</gene>
<evidence type="ECO:0000259" key="1">
    <source>
        <dbReference type="Pfam" id="PF01978"/>
    </source>
</evidence>
<feature type="domain" description="Transcription regulator TrmB N-terminal" evidence="1">
    <location>
        <begin position="18"/>
        <end position="77"/>
    </location>
</feature>
<evidence type="ECO:0000313" key="3">
    <source>
        <dbReference type="Proteomes" id="UP000608579"/>
    </source>
</evidence>
<accession>A0A833E9K5</accession>
<dbReference type="Gene3D" id="1.10.10.10">
    <property type="entry name" value="Winged helix-like DNA-binding domain superfamily/Winged helix DNA-binding domain"/>
    <property type="match status" value="1"/>
</dbReference>
<evidence type="ECO:0000313" key="2">
    <source>
        <dbReference type="EMBL" id="HIQ29264.1"/>
    </source>
</evidence>
<organism evidence="2 3">
    <name type="scientific">Caldiarchaeum subterraneum</name>
    <dbReference type="NCBI Taxonomy" id="311458"/>
    <lineage>
        <taxon>Archaea</taxon>
        <taxon>Nitrososphaerota</taxon>
        <taxon>Candidatus Caldarchaeales</taxon>
        <taxon>Candidatus Caldarchaeaceae</taxon>
        <taxon>Candidatus Caldarchaeum</taxon>
    </lineage>
</organism>
<dbReference type="SUPFAM" id="SSF46785">
    <property type="entry name" value="Winged helix' DNA-binding domain"/>
    <property type="match status" value="1"/>
</dbReference>
<dbReference type="InterPro" id="IPR036390">
    <property type="entry name" value="WH_DNA-bd_sf"/>
</dbReference>
<reference evidence="2" key="1">
    <citation type="journal article" date="2020" name="ISME J.">
        <title>Gammaproteobacteria mediating utilization of methyl-, sulfur- and petroleum organic compounds in deep ocean hydrothermal plumes.</title>
        <authorList>
            <person name="Zhou Z."/>
            <person name="Liu Y."/>
            <person name="Pan J."/>
            <person name="Cron B.R."/>
            <person name="Toner B.M."/>
            <person name="Anantharaman K."/>
            <person name="Breier J.A."/>
            <person name="Dick G.J."/>
            <person name="Li M."/>
        </authorList>
    </citation>
    <scope>NUCLEOTIDE SEQUENCE</scope>
    <source>
        <strain evidence="2">SZUA-1515</strain>
    </source>
</reference>
<sequence>MQRCSSGFRLREAESVLREFFGLNLYEARAYLILIRGAASPGEIADKAQIPKPRVYDVLRSLASKGFVEEVEDGYRAVNPRIALEGRLRQFEALFRQEQEAREKAFKHVVEVLERTYSKVSEYRNEAVILRGLNSIANRFEETVSRSMDIILCVKKAASAKHFFLPYVKRHKEKRFRILISSDVRLEDEDLQTFRALEIDIRSSDCVLLDLMVADDREVAIGVPDPYSEDNKEAVAIWIINPPFASSVRKTLEDAWIQAKKITY</sequence>
<dbReference type="Pfam" id="PF01978">
    <property type="entry name" value="TrmB"/>
    <property type="match status" value="1"/>
</dbReference>
<dbReference type="InterPro" id="IPR036388">
    <property type="entry name" value="WH-like_DNA-bd_sf"/>
</dbReference>
<dbReference type="PANTHER" id="PTHR34293:SF1">
    <property type="entry name" value="HTH-TYPE TRANSCRIPTIONAL REGULATOR TRMBL2"/>
    <property type="match status" value="1"/>
</dbReference>